<organism evidence="10 11">
    <name type="scientific">Acinetobacter sedimenti</name>
    <dbReference type="NCBI Taxonomy" id="2919922"/>
    <lineage>
        <taxon>Bacteria</taxon>
        <taxon>Pseudomonadati</taxon>
        <taxon>Pseudomonadota</taxon>
        <taxon>Gammaproteobacteria</taxon>
        <taxon>Moraxellales</taxon>
        <taxon>Moraxellaceae</taxon>
        <taxon>Acinetobacter</taxon>
    </lineage>
</organism>
<proteinExistence type="inferred from homology"/>
<feature type="domain" description="Lysidine-tRNA(Ile) synthetase C-terminal" evidence="9">
    <location>
        <begin position="393"/>
        <end position="467"/>
    </location>
</feature>
<evidence type="ECO:0000256" key="2">
    <source>
        <dbReference type="ARBA" id="ARBA00022490"/>
    </source>
</evidence>
<dbReference type="GO" id="GO:0006400">
    <property type="term" value="P:tRNA modification"/>
    <property type="evidence" value="ECO:0007669"/>
    <property type="project" value="UniProtKB-UniRule"/>
</dbReference>
<dbReference type="InterPro" id="IPR012796">
    <property type="entry name" value="Lysidine-tRNA-synth_C"/>
</dbReference>
<dbReference type="SUPFAM" id="SSF52402">
    <property type="entry name" value="Adenine nucleotide alpha hydrolases-like"/>
    <property type="match status" value="1"/>
</dbReference>
<dbReference type="SUPFAM" id="SSF82829">
    <property type="entry name" value="MesJ substrate recognition domain-like"/>
    <property type="match status" value="1"/>
</dbReference>
<dbReference type="Pfam" id="PF09179">
    <property type="entry name" value="TilS"/>
    <property type="match status" value="1"/>
</dbReference>
<dbReference type="CDD" id="cd01992">
    <property type="entry name" value="TilS_N"/>
    <property type="match status" value="1"/>
</dbReference>
<dbReference type="Gene3D" id="3.40.50.620">
    <property type="entry name" value="HUPs"/>
    <property type="match status" value="1"/>
</dbReference>
<comment type="similarity">
    <text evidence="8">Belongs to the tRNA(Ile)-lysidine synthase family.</text>
</comment>
<dbReference type="GO" id="GO:0005524">
    <property type="term" value="F:ATP binding"/>
    <property type="evidence" value="ECO:0007669"/>
    <property type="project" value="UniProtKB-UniRule"/>
</dbReference>
<reference evidence="10" key="1">
    <citation type="submission" date="2022-02" db="EMBL/GenBank/DDBJ databases">
        <title>Acinetobacter A3.8 sp. nov., isolated from Sediment (Zhairuo Island).</title>
        <authorList>
            <person name="Zheng K."/>
        </authorList>
    </citation>
    <scope>NUCLEOTIDE SEQUENCE</scope>
    <source>
        <strain evidence="10">A3.8</strain>
    </source>
</reference>
<comment type="catalytic activity">
    <reaction evidence="7 8">
        <text>cytidine(34) in tRNA(Ile2) + L-lysine + ATP = lysidine(34) in tRNA(Ile2) + AMP + diphosphate + H(+)</text>
        <dbReference type="Rhea" id="RHEA:43744"/>
        <dbReference type="Rhea" id="RHEA-COMP:10625"/>
        <dbReference type="Rhea" id="RHEA-COMP:10670"/>
        <dbReference type="ChEBI" id="CHEBI:15378"/>
        <dbReference type="ChEBI" id="CHEBI:30616"/>
        <dbReference type="ChEBI" id="CHEBI:32551"/>
        <dbReference type="ChEBI" id="CHEBI:33019"/>
        <dbReference type="ChEBI" id="CHEBI:82748"/>
        <dbReference type="ChEBI" id="CHEBI:83665"/>
        <dbReference type="ChEBI" id="CHEBI:456215"/>
        <dbReference type="EC" id="6.3.4.19"/>
    </reaction>
</comment>
<comment type="caution">
    <text evidence="10">The sequence shown here is derived from an EMBL/GenBank/DDBJ whole genome shotgun (WGS) entry which is preliminary data.</text>
</comment>
<sequence>MRSTLPTFDEVWQQQFRQRLIAQTQTLDQTSQDTSIVLACSGGMDSMLLLYLFADLTSEQLNHCRFKVISIDHQLQADSVKWSNLVLQHCAKLAVPCKVIQVDVSQGNLEAEARKARYHAFENELQENDVLILGHHQQDQAETLLMRLFQGAGVRGLSVMQEWQARTIKNSNLSDFKKYFIWRPLLSLSKKQIQQWASQLGFEYVNDPMNLDDEFDRVWYRQQLLPLIEQRIPHAQDSLSRTAILMQDANQILQEVLAQDIQYCVDDAGRLNICNLKTLSKPRQRQLLSAWMQADENYRPPLAMVERLNDEVIDARQDASSMLHWSQAYFLRYENALYRYTTAAWQSLQQSIDPSEIQISLNNVITLVGHNFQIDRVQGERIGLNFDLLNQTLMLKPRKGGEKIRLYGRKDHRLLKKMLQEAKIAPWFRHQIQILMYHNTPLGVFTPLGFWLADSGFVEPNGWLPMLEGEFSPDE</sequence>
<dbReference type="EMBL" id="JAKUML010000013">
    <property type="protein sequence ID" value="MCJ8146995.1"/>
    <property type="molecule type" value="Genomic_DNA"/>
</dbReference>
<evidence type="ECO:0000256" key="6">
    <source>
        <dbReference type="ARBA" id="ARBA00022840"/>
    </source>
</evidence>
<dbReference type="NCBIfam" id="TIGR02432">
    <property type="entry name" value="lysidine_TilS_N"/>
    <property type="match status" value="1"/>
</dbReference>
<evidence type="ECO:0000256" key="4">
    <source>
        <dbReference type="ARBA" id="ARBA00022694"/>
    </source>
</evidence>
<dbReference type="InterPro" id="IPR015262">
    <property type="entry name" value="tRNA_Ile_lys_synt_subst-bd"/>
</dbReference>
<keyword evidence="2 8" id="KW-0963">Cytoplasm</keyword>
<evidence type="ECO:0000313" key="11">
    <source>
        <dbReference type="Proteomes" id="UP001139701"/>
    </source>
</evidence>
<name>A0A9X2BAX9_9GAMM</name>
<evidence type="ECO:0000256" key="7">
    <source>
        <dbReference type="ARBA" id="ARBA00048539"/>
    </source>
</evidence>
<keyword evidence="5 8" id="KW-0547">Nucleotide-binding</keyword>
<dbReference type="PANTHER" id="PTHR43033">
    <property type="entry name" value="TRNA(ILE)-LYSIDINE SYNTHASE-RELATED"/>
    <property type="match status" value="1"/>
</dbReference>
<dbReference type="Pfam" id="PF11734">
    <property type="entry name" value="TilS_C"/>
    <property type="match status" value="1"/>
</dbReference>
<comment type="domain">
    <text evidence="8">The N-terminal region contains the highly conserved SGGXDS motif, predicted to be a P-loop motif involved in ATP binding.</text>
</comment>
<dbReference type="Gene3D" id="1.20.59.20">
    <property type="match status" value="1"/>
</dbReference>
<comment type="function">
    <text evidence="8">Ligates lysine onto the cytidine present at position 34 of the AUA codon-specific tRNA(Ile) that contains the anticodon CAU, in an ATP-dependent manner. Cytidine is converted to lysidine, thus changing the amino acid specificity of the tRNA from methionine to isoleucine.</text>
</comment>
<evidence type="ECO:0000256" key="8">
    <source>
        <dbReference type="HAMAP-Rule" id="MF_01161"/>
    </source>
</evidence>
<dbReference type="EC" id="6.3.4.19" evidence="8"/>
<accession>A0A9X2BAX9</accession>
<dbReference type="GO" id="GO:0032267">
    <property type="term" value="F:tRNA(Ile)-lysidine synthase activity"/>
    <property type="evidence" value="ECO:0007669"/>
    <property type="project" value="UniProtKB-EC"/>
</dbReference>
<evidence type="ECO:0000256" key="5">
    <source>
        <dbReference type="ARBA" id="ARBA00022741"/>
    </source>
</evidence>
<dbReference type="InterPro" id="IPR012094">
    <property type="entry name" value="tRNA_Ile_lys_synt"/>
</dbReference>
<protein>
    <recommendedName>
        <fullName evidence="8">tRNA(Ile)-lysidine synthase</fullName>
        <ecNumber evidence="8">6.3.4.19</ecNumber>
    </recommendedName>
    <alternativeName>
        <fullName evidence="8">tRNA(Ile)-2-lysyl-cytidine synthase</fullName>
    </alternativeName>
    <alternativeName>
        <fullName evidence="8">tRNA(Ile)-lysidine synthetase</fullName>
    </alternativeName>
</protein>
<comment type="subcellular location">
    <subcellularLocation>
        <location evidence="1 8">Cytoplasm</location>
    </subcellularLocation>
</comment>
<dbReference type="Pfam" id="PF01171">
    <property type="entry name" value="ATP_bind_3"/>
    <property type="match status" value="1"/>
</dbReference>
<dbReference type="NCBIfam" id="TIGR02433">
    <property type="entry name" value="lysidine_TilS_C"/>
    <property type="match status" value="1"/>
</dbReference>
<dbReference type="InterPro" id="IPR012795">
    <property type="entry name" value="tRNA_Ile_lys_synt_N"/>
</dbReference>
<dbReference type="GO" id="GO:0005737">
    <property type="term" value="C:cytoplasm"/>
    <property type="evidence" value="ECO:0007669"/>
    <property type="project" value="UniProtKB-SubCell"/>
</dbReference>
<evidence type="ECO:0000256" key="1">
    <source>
        <dbReference type="ARBA" id="ARBA00004496"/>
    </source>
</evidence>
<dbReference type="SUPFAM" id="SSF56037">
    <property type="entry name" value="PheT/TilS domain"/>
    <property type="match status" value="1"/>
</dbReference>
<dbReference type="PANTHER" id="PTHR43033:SF1">
    <property type="entry name" value="TRNA(ILE)-LYSIDINE SYNTHASE-RELATED"/>
    <property type="match status" value="1"/>
</dbReference>
<dbReference type="AlphaFoldDB" id="A0A9X2BAX9"/>
<keyword evidence="3 8" id="KW-0436">Ligase</keyword>
<keyword evidence="4 8" id="KW-0819">tRNA processing</keyword>
<evidence type="ECO:0000259" key="9">
    <source>
        <dbReference type="SMART" id="SM00977"/>
    </source>
</evidence>
<dbReference type="SMART" id="SM00977">
    <property type="entry name" value="TilS_C"/>
    <property type="match status" value="1"/>
</dbReference>
<evidence type="ECO:0000313" key="10">
    <source>
        <dbReference type="EMBL" id="MCJ8146995.1"/>
    </source>
</evidence>
<dbReference type="HAMAP" id="MF_01161">
    <property type="entry name" value="tRNA_Ile_lys_synt"/>
    <property type="match status" value="1"/>
</dbReference>
<feature type="binding site" evidence="8">
    <location>
        <begin position="41"/>
        <end position="46"/>
    </location>
    <ligand>
        <name>ATP</name>
        <dbReference type="ChEBI" id="CHEBI:30616"/>
    </ligand>
</feature>
<keyword evidence="11" id="KW-1185">Reference proteome</keyword>
<dbReference type="Proteomes" id="UP001139701">
    <property type="component" value="Unassembled WGS sequence"/>
</dbReference>
<dbReference type="InterPro" id="IPR011063">
    <property type="entry name" value="TilS/TtcA_N"/>
</dbReference>
<keyword evidence="6 8" id="KW-0067">ATP-binding</keyword>
<dbReference type="RefSeq" id="WP_241572242.1">
    <property type="nucleotide sequence ID" value="NZ_JAKUML010000013.1"/>
</dbReference>
<evidence type="ECO:0000256" key="3">
    <source>
        <dbReference type="ARBA" id="ARBA00022598"/>
    </source>
</evidence>
<dbReference type="InterPro" id="IPR014729">
    <property type="entry name" value="Rossmann-like_a/b/a_fold"/>
</dbReference>
<gene>
    <name evidence="8 10" type="primary">tilS</name>
    <name evidence="10" type="ORF">MKI79_08795</name>
</gene>